<evidence type="ECO:0000256" key="3">
    <source>
        <dbReference type="ARBA" id="ARBA00010617"/>
    </source>
</evidence>
<feature type="compositionally biased region" description="Acidic residues" evidence="9">
    <location>
        <begin position="30"/>
        <end position="39"/>
    </location>
</feature>
<dbReference type="InterPro" id="IPR024771">
    <property type="entry name" value="SUZ"/>
</dbReference>
<dbReference type="GO" id="GO:0004497">
    <property type="term" value="F:monooxygenase activity"/>
    <property type="evidence" value="ECO:0007669"/>
    <property type="project" value="UniProtKB-KW"/>
</dbReference>
<feature type="compositionally biased region" description="Polar residues" evidence="9">
    <location>
        <begin position="130"/>
        <end position="143"/>
    </location>
</feature>
<keyword evidence="5" id="KW-0479">Metal-binding</keyword>
<dbReference type="GO" id="GO:0016705">
    <property type="term" value="F:oxidoreductase activity, acting on paired donors, with incorporation or reduction of molecular oxygen"/>
    <property type="evidence" value="ECO:0007669"/>
    <property type="project" value="InterPro"/>
</dbReference>
<keyword evidence="7" id="KW-0408">Iron</keyword>
<reference evidence="11 12" key="1">
    <citation type="submission" date="2019-02" db="EMBL/GenBank/DDBJ databases">
        <title>Genome sequencing of the rare red list fungi Bondarzewia mesenterica.</title>
        <authorList>
            <person name="Buettner E."/>
            <person name="Kellner H."/>
        </authorList>
    </citation>
    <scope>NUCLEOTIDE SEQUENCE [LARGE SCALE GENOMIC DNA]</scope>
    <source>
        <strain evidence="11 12">DSM 108281</strain>
    </source>
</reference>
<evidence type="ECO:0000313" key="11">
    <source>
        <dbReference type="EMBL" id="THH14731.1"/>
    </source>
</evidence>
<evidence type="ECO:0000256" key="2">
    <source>
        <dbReference type="ARBA" id="ARBA00005179"/>
    </source>
</evidence>
<dbReference type="GO" id="GO:0020037">
    <property type="term" value="F:heme binding"/>
    <property type="evidence" value="ECO:0007669"/>
    <property type="project" value="InterPro"/>
</dbReference>
<dbReference type="GO" id="GO:0005506">
    <property type="term" value="F:iron ion binding"/>
    <property type="evidence" value="ECO:0007669"/>
    <property type="project" value="InterPro"/>
</dbReference>
<sequence length="795" mass="87614">MATAADSWDYPSTSSVSIHRAPTEPVRDAWDDDEEDEDNEKLWENANTKAPMPELVISPSSTGAPPASLPQAALQTPIRILKRAGNATSNTSSSNSQSPSSQQQSFAEREARYQAARERIFAVDGHQDQQKTSTEAAKANTGNGHAARVGDSESHGGVSIVRNPKGPALNALSAEGSAGLSRGFAGRRRGRREPGLADGASTPDGEPTGSLIVGCIVYEVTRKVLQNYNSPLRNIPGPKSLGFVRGSFVRVPEFDAFGLIEQWVEEYGHTFTFKTVFSLNKLFTMDTKPLSHILSHHEKTGEDMALMVNFDAGLLFAEGVAHRSTLFIPVADQSPFHERGRSQEAGEFGAPARSWYDSNAPSCPDVELRNYSQNPAFGIAQIRGFTEVFVEKSNELRDIWATEVSSSLRKDGKLEVDAFAWLNKVSLDIIVSFMSDHFQGFNYDFDSLHSSDDKPNELNKAVRTMFSFDAEQFSLLLQLFFPPTRIFPTERSHQFAKALTVLIEASKGIEKKDVQGRDILSLLIKANMATDLPENARLNDEEILAQVPTFIIAGHETTSTGVAWTLFALSGLPTIQSKLRAELLAHPTDTPTMDELNSLPYLDAVVREALRLHAPVGSTDRVAVQDDVIPLNMEFVDKDGVRRKEIRVAKGDIIYIPIRILNRSVEFWGEDAHEFKPERWINAPEGPAQSARIPSIWSNLLTFISGPHACIGYRFSIMSESSLHLSRCPFPAHPACTSHRMKAILFAIVRTFEFELAVTPEDIVRQTNFVGRPFVASNPGAGAQLPLLIRAVKTD</sequence>
<dbReference type="OrthoDB" id="1470350at2759"/>
<gene>
    <name evidence="11" type="ORF">EW146_g5637</name>
</gene>
<dbReference type="EMBL" id="SGPL01000254">
    <property type="protein sequence ID" value="THH14731.1"/>
    <property type="molecule type" value="Genomic_DNA"/>
</dbReference>
<evidence type="ECO:0000256" key="5">
    <source>
        <dbReference type="ARBA" id="ARBA00022723"/>
    </source>
</evidence>
<comment type="similarity">
    <text evidence="3">Belongs to the cytochrome P450 family.</text>
</comment>
<dbReference type="PROSITE" id="PS51673">
    <property type="entry name" value="SUZ"/>
    <property type="match status" value="1"/>
</dbReference>
<dbReference type="Pfam" id="PF12752">
    <property type="entry name" value="SUZ"/>
    <property type="match status" value="1"/>
</dbReference>
<keyword evidence="12" id="KW-1185">Reference proteome</keyword>
<dbReference type="InterPro" id="IPR001128">
    <property type="entry name" value="Cyt_P450"/>
</dbReference>
<evidence type="ECO:0000256" key="7">
    <source>
        <dbReference type="ARBA" id="ARBA00023004"/>
    </source>
</evidence>
<proteinExistence type="inferred from homology"/>
<dbReference type="Pfam" id="PF00067">
    <property type="entry name" value="p450"/>
    <property type="match status" value="1"/>
</dbReference>
<evidence type="ECO:0000259" key="10">
    <source>
        <dbReference type="PROSITE" id="PS51673"/>
    </source>
</evidence>
<dbReference type="SUPFAM" id="SSF48264">
    <property type="entry name" value="Cytochrome P450"/>
    <property type="match status" value="1"/>
</dbReference>
<dbReference type="Proteomes" id="UP000310158">
    <property type="component" value="Unassembled WGS sequence"/>
</dbReference>
<name>A0A4S4LSY0_9AGAM</name>
<dbReference type="PRINTS" id="PR00385">
    <property type="entry name" value="P450"/>
</dbReference>
<keyword evidence="6" id="KW-0560">Oxidoreductase</keyword>
<evidence type="ECO:0000256" key="4">
    <source>
        <dbReference type="ARBA" id="ARBA00022617"/>
    </source>
</evidence>
<feature type="region of interest" description="Disordered" evidence="9">
    <location>
        <begin position="180"/>
        <end position="205"/>
    </location>
</feature>
<dbReference type="AlphaFoldDB" id="A0A4S4LSY0"/>
<feature type="region of interest" description="Disordered" evidence="9">
    <location>
        <begin position="1"/>
        <end position="164"/>
    </location>
</feature>
<protein>
    <recommendedName>
        <fullName evidence="10">SUZ domain-containing protein</fullName>
    </recommendedName>
</protein>
<evidence type="ECO:0000313" key="12">
    <source>
        <dbReference type="Proteomes" id="UP000310158"/>
    </source>
</evidence>
<dbReference type="Gene3D" id="1.10.630.10">
    <property type="entry name" value="Cytochrome P450"/>
    <property type="match status" value="1"/>
</dbReference>
<evidence type="ECO:0000256" key="1">
    <source>
        <dbReference type="ARBA" id="ARBA00001971"/>
    </source>
</evidence>
<dbReference type="PANTHER" id="PTHR24305">
    <property type="entry name" value="CYTOCHROME P450"/>
    <property type="match status" value="1"/>
</dbReference>
<feature type="compositionally biased region" description="Basic and acidic residues" evidence="9">
    <location>
        <begin position="107"/>
        <end position="129"/>
    </location>
</feature>
<dbReference type="InterPro" id="IPR036396">
    <property type="entry name" value="Cyt_P450_sf"/>
</dbReference>
<evidence type="ECO:0000256" key="9">
    <source>
        <dbReference type="SAM" id="MobiDB-lite"/>
    </source>
</evidence>
<accession>A0A4S4LSY0</accession>
<comment type="cofactor">
    <cofactor evidence="1">
        <name>heme</name>
        <dbReference type="ChEBI" id="CHEBI:30413"/>
    </cofactor>
</comment>
<keyword evidence="8" id="KW-0503">Monooxygenase</keyword>
<keyword evidence="4" id="KW-0349">Heme</keyword>
<feature type="compositionally biased region" description="Low complexity" evidence="9">
    <location>
        <begin position="64"/>
        <end position="77"/>
    </location>
</feature>
<feature type="domain" description="SUZ" evidence="10">
    <location>
        <begin position="51"/>
        <end position="125"/>
    </location>
</feature>
<comment type="caution">
    <text evidence="11">The sequence shown here is derived from an EMBL/GenBank/DDBJ whole genome shotgun (WGS) entry which is preliminary data.</text>
</comment>
<evidence type="ECO:0000256" key="8">
    <source>
        <dbReference type="ARBA" id="ARBA00023033"/>
    </source>
</evidence>
<evidence type="ECO:0000256" key="6">
    <source>
        <dbReference type="ARBA" id="ARBA00023002"/>
    </source>
</evidence>
<comment type="pathway">
    <text evidence="2">Secondary metabolite biosynthesis.</text>
</comment>
<feature type="compositionally biased region" description="Low complexity" evidence="9">
    <location>
        <begin position="88"/>
        <end position="105"/>
    </location>
</feature>
<dbReference type="PANTHER" id="PTHR24305:SF166">
    <property type="entry name" value="CYTOCHROME P450 12A4, MITOCHONDRIAL-RELATED"/>
    <property type="match status" value="1"/>
</dbReference>
<dbReference type="InterPro" id="IPR050121">
    <property type="entry name" value="Cytochrome_P450_monoxygenase"/>
</dbReference>
<organism evidence="11 12">
    <name type="scientific">Bondarzewia mesenterica</name>
    <dbReference type="NCBI Taxonomy" id="1095465"/>
    <lineage>
        <taxon>Eukaryota</taxon>
        <taxon>Fungi</taxon>
        <taxon>Dikarya</taxon>
        <taxon>Basidiomycota</taxon>
        <taxon>Agaricomycotina</taxon>
        <taxon>Agaricomycetes</taxon>
        <taxon>Russulales</taxon>
        <taxon>Bondarzewiaceae</taxon>
        <taxon>Bondarzewia</taxon>
    </lineage>
</organism>